<dbReference type="Pfam" id="PF00657">
    <property type="entry name" value="Lipase_GDSL"/>
    <property type="match status" value="1"/>
</dbReference>
<sequence>MRFVTRLHACIFATILFIAYFSWFQPSVEFQTRLQKVWKDHSHRVVVFGDDWSDVGEYRMAPPPKSTIRDKDPDRGGLWTETLCKELVCDWIDNFARSVPSNVEIATIGSLVDGAVYAKATTGKRNETLALFDFGAQVRQFLDFEKQKRLMPSRLLKHNEWTIFTVFFGIWDLLEYSALDRAEAVHAIDRSVEQLFHNLNFLAENVDGPPKVVIPQLVDVTYLPRFQMKKNDSAGGFAMDQHQKVFLWTYWNSAVSHAAATWSRGDIYMPDLNGIVMNLVRAKQLYAANVTDASGFGKQMPLFDEIEEPCLLSKMEDDDLQTADVKKCFDPTRHLFWDSMHLSGPAHQLIGQEAARLVRANSTINLREQTQGSATGRKSNKKERPAGFNLKFPPGY</sequence>
<keyword evidence="2" id="KW-1133">Transmembrane helix</keyword>
<protein>
    <recommendedName>
        <fullName evidence="5">Carbohydrate esterase family 16 protein</fullName>
    </recommendedName>
</protein>
<dbReference type="Gene3D" id="3.40.50.1110">
    <property type="entry name" value="SGNH hydrolase"/>
    <property type="match status" value="1"/>
</dbReference>
<dbReference type="OrthoDB" id="5278722at2759"/>
<evidence type="ECO:0000256" key="2">
    <source>
        <dbReference type="SAM" id="Phobius"/>
    </source>
</evidence>
<feature type="transmembrane region" description="Helical" evidence="2">
    <location>
        <begin position="7"/>
        <end position="24"/>
    </location>
</feature>
<proteinExistence type="predicted"/>
<keyword evidence="2" id="KW-0472">Membrane</keyword>
<gene>
    <name evidence="3" type="ORF">K491DRAFT_601560</name>
</gene>
<name>A0A6A6T6B4_9PLEO</name>
<feature type="compositionally biased region" description="Polar residues" evidence="1">
    <location>
        <begin position="367"/>
        <end position="377"/>
    </location>
</feature>
<organism evidence="3 4">
    <name type="scientific">Lophiostoma macrostomum CBS 122681</name>
    <dbReference type="NCBI Taxonomy" id="1314788"/>
    <lineage>
        <taxon>Eukaryota</taxon>
        <taxon>Fungi</taxon>
        <taxon>Dikarya</taxon>
        <taxon>Ascomycota</taxon>
        <taxon>Pezizomycotina</taxon>
        <taxon>Dothideomycetes</taxon>
        <taxon>Pleosporomycetidae</taxon>
        <taxon>Pleosporales</taxon>
        <taxon>Lophiostomataceae</taxon>
        <taxon>Lophiostoma</taxon>
    </lineage>
</organism>
<dbReference type="InterPro" id="IPR036514">
    <property type="entry name" value="SGNH_hydro_sf"/>
</dbReference>
<dbReference type="InterPro" id="IPR001087">
    <property type="entry name" value="GDSL"/>
</dbReference>
<dbReference type="Proteomes" id="UP000799324">
    <property type="component" value="Unassembled WGS sequence"/>
</dbReference>
<keyword evidence="2" id="KW-0812">Transmembrane</keyword>
<dbReference type="AlphaFoldDB" id="A0A6A6T6B4"/>
<evidence type="ECO:0000256" key="1">
    <source>
        <dbReference type="SAM" id="MobiDB-lite"/>
    </source>
</evidence>
<accession>A0A6A6T6B4</accession>
<evidence type="ECO:0008006" key="5">
    <source>
        <dbReference type="Google" id="ProtNLM"/>
    </source>
</evidence>
<reference evidence="3" key="1">
    <citation type="journal article" date="2020" name="Stud. Mycol.">
        <title>101 Dothideomycetes genomes: a test case for predicting lifestyles and emergence of pathogens.</title>
        <authorList>
            <person name="Haridas S."/>
            <person name="Albert R."/>
            <person name="Binder M."/>
            <person name="Bloem J."/>
            <person name="Labutti K."/>
            <person name="Salamov A."/>
            <person name="Andreopoulos B."/>
            <person name="Baker S."/>
            <person name="Barry K."/>
            <person name="Bills G."/>
            <person name="Bluhm B."/>
            <person name="Cannon C."/>
            <person name="Castanera R."/>
            <person name="Culley D."/>
            <person name="Daum C."/>
            <person name="Ezra D."/>
            <person name="Gonzalez J."/>
            <person name="Henrissat B."/>
            <person name="Kuo A."/>
            <person name="Liang C."/>
            <person name="Lipzen A."/>
            <person name="Lutzoni F."/>
            <person name="Magnuson J."/>
            <person name="Mondo S."/>
            <person name="Nolan M."/>
            <person name="Ohm R."/>
            <person name="Pangilinan J."/>
            <person name="Park H.-J."/>
            <person name="Ramirez L."/>
            <person name="Alfaro M."/>
            <person name="Sun H."/>
            <person name="Tritt A."/>
            <person name="Yoshinaga Y."/>
            <person name="Zwiers L.-H."/>
            <person name="Turgeon B."/>
            <person name="Goodwin S."/>
            <person name="Spatafora J."/>
            <person name="Crous P."/>
            <person name="Grigoriev I."/>
        </authorList>
    </citation>
    <scope>NUCLEOTIDE SEQUENCE</scope>
    <source>
        <strain evidence="3">CBS 122681</strain>
    </source>
</reference>
<keyword evidence="4" id="KW-1185">Reference proteome</keyword>
<dbReference type="GO" id="GO:0016788">
    <property type="term" value="F:hydrolase activity, acting on ester bonds"/>
    <property type="evidence" value="ECO:0007669"/>
    <property type="project" value="InterPro"/>
</dbReference>
<evidence type="ECO:0000313" key="4">
    <source>
        <dbReference type="Proteomes" id="UP000799324"/>
    </source>
</evidence>
<evidence type="ECO:0000313" key="3">
    <source>
        <dbReference type="EMBL" id="KAF2654084.1"/>
    </source>
</evidence>
<feature type="region of interest" description="Disordered" evidence="1">
    <location>
        <begin position="367"/>
        <end position="396"/>
    </location>
</feature>
<dbReference type="EMBL" id="MU004370">
    <property type="protein sequence ID" value="KAF2654084.1"/>
    <property type="molecule type" value="Genomic_DNA"/>
</dbReference>